<accession>A0A378J668</accession>
<protein>
    <submittedName>
        <fullName evidence="2">Uncharacterized protein</fullName>
    </submittedName>
</protein>
<gene>
    <name evidence="2" type="ORF">NCTC11978_02970</name>
</gene>
<dbReference type="AlphaFoldDB" id="A0A378J668"/>
<dbReference type="Proteomes" id="UP000254033">
    <property type="component" value="Unassembled WGS sequence"/>
</dbReference>
<keyword evidence="1" id="KW-0175">Coiled coil</keyword>
<sequence>MGFFIPIEPQENQDDSLFVMVQAFLWLAANKNSNEKQKLEQQLAELIRNHHDILASYKGYSLVTLIIRSGSETVAKAAQDSIFKLPNYAMLDLLGFPAPDQESLRISAVKSGAEFIINLVQAMCLLANFDSILTSEFLSTLEHLVERENDPDAKLALQQGHALCNEIMRINSERQQLEDERKADEYIKCAIRNEELSPLVDYINYPANSNKIKPLLHFAIEYAKFKKSQTESDAIKFTWTSWYAF</sequence>
<evidence type="ECO:0000256" key="1">
    <source>
        <dbReference type="SAM" id="Coils"/>
    </source>
</evidence>
<dbReference type="EMBL" id="UGNY01000001">
    <property type="protein sequence ID" value="STX39764.1"/>
    <property type="molecule type" value="Genomic_DNA"/>
</dbReference>
<feature type="coiled-coil region" evidence="1">
    <location>
        <begin position="29"/>
        <end position="56"/>
    </location>
</feature>
<name>A0A378J668_9GAMM</name>
<organism evidence="2 3">
    <name type="scientific">Legionella feeleii</name>
    <dbReference type="NCBI Taxonomy" id="453"/>
    <lineage>
        <taxon>Bacteria</taxon>
        <taxon>Pseudomonadati</taxon>
        <taxon>Pseudomonadota</taxon>
        <taxon>Gammaproteobacteria</taxon>
        <taxon>Legionellales</taxon>
        <taxon>Legionellaceae</taxon>
        <taxon>Legionella</taxon>
    </lineage>
</organism>
<dbReference type="RefSeq" id="WP_147281893.1">
    <property type="nucleotide sequence ID" value="NZ_UGNY01000001.1"/>
</dbReference>
<proteinExistence type="predicted"/>
<reference evidence="2 3" key="1">
    <citation type="submission" date="2018-06" db="EMBL/GenBank/DDBJ databases">
        <authorList>
            <consortium name="Pathogen Informatics"/>
            <person name="Doyle S."/>
        </authorList>
    </citation>
    <scope>NUCLEOTIDE SEQUENCE [LARGE SCALE GENOMIC DNA]</scope>
    <source>
        <strain evidence="2 3">NCTC11978</strain>
    </source>
</reference>
<evidence type="ECO:0000313" key="2">
    <source>
        <dbReference type="EMBL" id="STX39764.1"/>
    </source>
</evidence>
<evidence type="ECO:0000313" key="3">
    <source>
        <dbReference type="Proteomes" id="UP000254033"/>
    </source>
</evidence>